<sequence length="353" mass="39188">MPAPSPTLTTVGCHRIAYEAACHELTAYLTFDRALNVPILYVREKPLSESRLSFCFQRKIMVTQTQFEGKDVFARTFDADEESLGAISERLEARGRHVFFAQVIGHYMDALLLSRNESILDLGCGTGVIARALTKRCDVKGRITAIDISPRLIEVARCLASDEGVADRIDFLVGDAHSIVEPQGRFDVVIMHTLLSHVVDPAAVLHEAYRLLRPGGRIVVFDGDFESLTFATDAPDGGAETDRLLGVSGHVQGRVMRLMPQLLTQTGFRLEWSRAYVAADIGRADFWASSVPTFRTLLPKSGVMSYPDANDYADKLERASARNEFFASCNFYTNIGRRTESRECDDSAQNLIK</sequence>
<organism evidence="5 6">
    <name type="scientific">Paraburkholderia rhizosphaerae</name>
    <dbReference type="NCBI Taxonomy" id="480658"/>
    <lineage>
        <taxon>Bacteria</taxon>
        <taxon>Pseudomonadati</taxon>
        <taxon>Pseudomonadota</taxon>
        <taxon>Betaproteobacteria</taxon>
        <taxon>Burkholderiales</taxon>
        <taxon>Burkholderiaceae</taxon>
        <taxon>Paraburkholderia</taxon>
    </lineage>
</organism>
<keyword evidence="3" id="KW-0949">S-adenosyl-L-methionine</keyword>
<dbReference type="AlphaFoldDB" id="A0A4R8LC08"/>
<keyword evidence="1 5" id="KW-0489">Methyltransferase</keyword>
<proteinExistence type="predicted"/>
<dbReference type="SUPFAM" id="SSF53335">
    <property type="entry name" value="S-adenosyl-L-methionine-dependent methyltransferases"/>
    <property type="match status" value="1"/>
</dbReference>
<dbReference type="GO" id="GO:0008168">
    <property type="term" value="F:methyltransferase activity"/>
    <property type="evidence" value="ECO:0007669"/>
    <property type="project" value="UniProtKB-KW"/>
</dbReference>
<dbReference type="InterPro" id="IPR041698">
    <property type="entry name" value="Methyltransf_25"/>
</dbReference>
<dbReference type="InterPro" id="IPR029063">
    <property type="entry name" value="SAM-dependent_MTases_sf"/>
</dbReference>
<protein>
    <submittedName>
        <fullName evidence="5">Methyltransferase family protein</fullName>
    </submittedName>
</protein>
<dbReference type="PANTHER" id="PTHR43464">
    <property type="entry name" value="METHYLTRANSFERASE"/>
    <property type="match status" value="1"/>
</dbReference>
<reference evidence="5 6" key="1">
    <citation type="submission" date="2019-03" db="EMBL/GenBank/DDBJ databases">
        <title>Genomic Encyclopedia of Type Strains, Phase III (KMG-III): the genomes of soil and plant-associated and newly described type strains.</title>
        <authorList>
            <person name="Whitman W."/>
        </authorList>
    </citation>
    <scope>NUCLEOTIDE SEQUENCE [LARGE SCALE GENOMIC DNA]</scope>
    <source>
        <strain evidence="5 6">LMG 29544</strain>
    </source>
</reference>
<dbReference type="Gene3D" id="3.40.50.150">
    <property type="entry name" value="Vaccinia Virus protein VP39"/>
    <property type="match status" value="1"/>
</dbReference>
<dbReference type="OrthoDB" id="323463at2"/>
<gene>
    <name evidence="5" type="ORF">BX592_1245</name>
</gene>
<evidence type="ECO:0000259" key="4">
    <source>
        <dbReference type="Pfam" id="PF13649"/>
    </source>
</evidence>
<dbReference type="Pfam" id="PF13649">
    <property type="entry name" value="Methyltransf_25"/>
    <property type="match status" value="1"/>
</dbReference>
<accession>A0A4R8LC08</accession>
<dbReference type="Proteomes" id="UP000295509">
    <property type="component" value="Unassembled WGS sequence"/>
</dbReference>
<evidence type="ECO:0000256" key="1">
    <source>
        <dbReference type="ARBA" id="ARBA00022603"/>
    </source>
</evidence>
<evidence type="ECO:0000313" key="5">
    <source>
        <dbReference type="EMBL" id="TDY40492.1"/>
    </source>
</evidence>
<evidence type="ECO:0000256" key="3">
    <source>
        <dbReference type="ARBA" id="ARBA00022691"/>
    </source>
</evidence>
<dbReference type="CDD" id="cd02440">
    <property type="entry name" value="AdoMet_MTases"/>
    <property type="match status" value="1"/>
</dbReference>
<comment type="caution">
    <text evidence="5">The sequence shown here is derived from an EMBL/GenBank/DDBJ whole genome shotgun (WGS) entry which is preliminary data.</text>
</comment>
<name>A0A4R8LC08_9BURK</name>
<evidence type="ECO:0000256" key="2">
    <source>
        <dbReference type="ARBA" id="ARBA00022679"/>
    </source>
</evidence>
<keyword evidence="2 5" id="KW-0808">Transferase</keyword>
<keyword evidence="6" id="KW-1185">Reference proteome</keyword>
<feature type="domain" description="Methyltransferase" evidence="4">
    <location>
        <begin position="119"/>
        <end position="216"/>
    </location>
</feature>
<evidence type="ECO:0000313" key="6">
    <source>
        <dbReference type="Proteomes" id="UP000295509"/>
    </source>
</evidence>
<dbReference type="PANTHER" id="PTHR43464:SF19">
    <property type="entry name" value="UBIQUINONE BIOSYNTHESIS O-METHYLTRANSFERASE, MITOCHONDRIAL"/>
    <property type="match status" value="1"/>
</dbReference>
<dbReference type="EMBL" id="SORE01000024">
    <property type="protein sequence ID" value="TDY40492.1"/>
    <property type="molecule type" value="Genomic_DNA"/>
</dbReference>
<dbReference type="GO" id="GO:0032259">
    <property type="term" value="P:methylation"/>
    <property type="evidence" value="ECO:0007669"/>
    <property type="project" value="UniProtKB-KW"/>
</dbReference>